<dbReference type="RefSeq" id="XP_028527572.1">
    <property type="nucleotide sequence ID" value="XM_028670861.1"/>
</dbReference>
<dbReference type="Proteomes" id="UP000220797">
    <property type="component" value="Unassembled WGS sequence"/>
</dbReference>
<dbReference type="InterPro" id="IPR015421">
    <property type="entry name" value="PyrdxlP-dep_Trfase_major"/>
</dbReference>
<dbReference type="GO" id="GO:0008168">
    <property type="term" value="F:methyltransferase activity"/>
    <property type="evidence" value="ECO:0007669"/>
    <property type="project" value="UniProtKB-KW"/>
</dbReference>
<dbReference type="PANTHER" id="PTHR11680">
    <property type="entry name" value="SERINE HYDROXYMETHYLTRANSFERASE"/>
    <property type="match status" value="1"/>
</dbReference>
<dbReference type="OrthoDB" id="392000at2759"/>
<name>A0A1J1GQE2_PLAGA</name>
<dbReference type="GO" id="GO:0032259">
    <property type="term" value="P:methylation"/>
    <property type="evidence" value="ECO:0007669"/>
    <property type="project" value="UniProtKB-KW"/>
</dbReference>
<dbReference type="EMBL" id="CVMV01000032">
    <property type="protein sequence ID" value="CRG94757.1"/>
    <property type="molecule type" value="Genomic_DNA"/>
</dbReference>
<dbReference type="VEuPathDB" id="PlasmoDB:PGAL8A_00215400"/>
<proteinExistence type="predicted"/>
<dbReference type="GO" id="GO:0019264">
    <property type="term" value="P:glycine biosynthetic process from serine"/>
    <property type="evidence" value="ECO:0007669"/>
    <property type="project" value="TreeGrafter"/>
</dbReference>
<dbReference type="SUPFAM" id="SSF53383">
    <property type="entry name" value="PLP-dependent transferases"/>
    <property type="match status" value="1"/>
</dbReference>
<dbReference type="GO" id="GO:0030170">
    <property type="term" value="F:pyridoxal phosphate binding"/>
    <property type="evidence" value="ECO:0007669"/>
    <property type="project" value="TreeGrafter"/>
</dbReference>
<evidence type="ECO:0000256" key="1">
    <source>
        <dbReference type="ARBA" id="ARBA00001933"/>
    </source>
</evidence>
<feature type="domain" description="Serine hydroxymethyltransferase-like" evidence="3">
    <location>
        <begin position="79"/>
        <end position="400"/>
    </location>
</feature>
<dbReference type="GeneID" id="39730681"/>
<dbReference type="InterPro" id="IPR015424">
    <property type="entry name" value="PyrdxlP-dep_Trfase"/>
</dbReference>
<dbReference type="GO" id="GO:0004372">
    <property type="term" value="F:glycine hydroxymethyltransferase activity"/>
    <property type="evidence" value="ECO:0007669"/>
    <property type="project" value="UniProtKB-EC"/>
</dbReference>
<dbReference type="PANTHER" id="PTHR11680:SF35">
    <property type="entry name" value="SERINE HYDROXYMETHYLTRANSFERASE 1"/>
    <property type="match status" value="1"/>
</dbReference>
<dbReference type="EC" id="2.1.2.1" evidence="4"/>
<dbReference type="Pfam" id="PF00464">
    <property type="entry name" value="SHMT"/>
    <property type="match status" value="1"/>
</dbReference>
<keyword evidence="2" id="KW-0663">Pyridoxal phosphate</keyword>
<dbReference type="InterPro" id="IPR015422">
    <property type="entry name" value="PyrdxlP-dep_Trfase_small"/>
</dbReference>
<dbReference type="GO" id="GO:0035999">
    <property type="term" value="P:tetrahydrofolate interconversion"/>
    <property type="evidence" value="ECO:0007669"/>
    <property type="project" value="UniProtKB-UniPathway"/>
</dbReference>
<gene>
    <name evidence="4" type="primary">SHMT</name>
    <name evidence="4" type="ORF">PGAL8A_00215400</name>
</gene>
<evidence type="ECO:0000313" key="5">
    <source>
        <dbReference type="Proteomes" id="UP000220797"/>
    </source>
</evidence>
<comment type="caution">
    <text evidence="4">The sequence shown here is derived from an EMBL/GenBank/DDBJ whole genome shotgun (WGS) entry which is preliminary data.</text>
</comment>
<accession>A0A1J1GQE2</accession>
<dbReference type="UniPathway" id="UPA00193"/>
<evidence type="ECO:0000313" key="4">
    <source>
        <dbReference type="EMBL" id="CRG94757.1"/>
    </source>
</evidence>
<keyword evidence="4" id="KW-0808">Transferase</keyword>
<organism evidence="4 5">
    <name type="scientific">Plasmodium gallinaceum</name>
    <dbReference type="NCBI Taxonomy" id="5849"/>
    <lineage>
        <taxon>Eukaryota</taxon>
        <taxon>Sar</taxon>
        <taxon>Alveolata</taxon>
        <taxon>Apicomplexa</taxon>
        <taxon>Aconoidasida</taxon>
        <taxon>Haemosporida</taxon>
        <taxon>Plasmodiidae</taxon>
        <taxon>Plasmodium</taxon>
        <taxon>Plasmodium (Haemamoeba)</taxon>
    </lineage>
</organism>
<dbReference type="InterPro" id="IPR039429">
    <property type="entry name" value="SHMT-like_dom"/>
</dbReference>
<reference evidence="4" key="1">
    <citation type="submission" date="2015-04" db="EMBL/GenBank/DDBJ databases">
        <authorList>
            <consortium name="Pathogen Informatics"/>
        </authorList>
    </citation>
    <scope>NUCLEOTIDE SEQUENCE [LARGE SCALE GENOMIC DNA]</scope>
    <source>
        <strain evidence="4">8A</strain>
    </source>
</reference>
<dbReference type="InterPro" id="IPR049943">
    <property type="entry name" value="Ser_HO-MeTrfase-like"/>
</dbReference>
<comment type="cofactor">
    <cofactor evidence="1">
        <name>pyridoxal 5'-phosphate</name>
        <dbReference type="ChEBI" id="CHEBI:597326"/>
    </cofactor>
</comment>
<keyword evidence="5" id="KW-1185">Reference proteome</keyword>
<evidence type="ECO:0000259" key="3">
    <source>
        <dbReference type="Pfam" id="PF00464"/>
    </source>
</evidence>
<evidence type="ECO:0000256" key="2">
    <source>
        <dbReference type="ARBA" id="ARBA00022898"/>
    </source>
</evidence>
<dbReference type="Gene3D" id="3.40.640.10">
    <property type="entry name" value="Type I PLP-dependent aspartate aminotransferase-like (Major domain)"/>
    <property type="match status" value="1"/>
</dbReference>
<dbReference type="Gene3D" id="3.90.1150.10">
    <property type="entry name" value="Aspartate Aminotransferase, domain 1"/>
    <property type="match status" value="1"/>
</dbReference>
<protein>
    <submittedName>
        <fullName evidence="4">Serine hydroxymethyltransferase, putative</fullName>
        <ecNumber evidence="4">2.1.2.1</ecNumber>
    </submittedName>
</protein>
<dbReference type="AlphaFoldDB" id="A0A1J1GQE2"/>
<dbReference type="GO" id="GO:0005739">
    <property type="term" value="C:mitochondrion"/>
    <property type="evidence" value="ECO:0007669"/>
    <property type="project" value="TreeGrafter"/>
</dbReference>
<sequence length="453" mass="53578">MLRKKFNNIKYNLKRYISFDSLRNRSSLKDVDDGIFNMLSLYKNNNNINLSVINNIIPLYLKECLINDINKTIQCNKNVSEMIENRALNSFNLEKKYWGFLINSYSNCINSHNDYFLLKLYNSLINNRNKIMHISFSLEKKNNKNKRNCLLDTVYNTIKIENENNINYKQIKDIYEIFRPDIIYIDETNNPYNFEYEFIKNLKDINNSIVIVNISNKANLISQNLIPTPFEYSDIVFSFLNENFRAHNSYIVFYKKGFKYFNNEGKLISYDFEEKLKNIFSENNLNNIVFSLATSFKLMKNTEFKEYANQVQKNASILFKYINKEYFNIHYSGNNSFLNLNPSNYSFNVQEFYTLCTKLNIFFDVLSPTKCIQKSFNIGTSYLTSLGLLEKDMKIVADFINQSISLYFHMKQKENLSNEKFIEYINNSTTSEILSLANDVFCFISSFPCMKSF</sequence>